<feature type="region of interest" description="Disordered" evidence="1">
    <location>
        <begin position="834"/>
        <end position="863"/>
    </location>
</feature>
<feature type="compositionally biased region" description="Low complexity" evidence="1">
    <location>
        <begin position="841"/>
        <end position="857"/>
    </location>
</feature>
<feature type="domain" description="Bacterial Pleckstrin homology" evidence="2">
    <location>
        <begin position="513"/>
        <end position="615"/>
    </location>
</feature>
<dbReference type="InterPro" id="IPR037063">
    <property type="entry name" value="PHb_sf"/>
</dbReference>
<feature type="region of interest" description="Disordered" evidence="1">
    <location>
        <begin position="799"/>
        <end position="822"/>
    </location>
</feature>
<feature type="domain" description="Bacterial Pleckstrin homology" evidence="2">
    <location>
        <begin position="335"/>
        <end position="413"/>
    </location>
</feature>
<feature type="domain" description="Bacterial Pleckstrin homology" evidence="2">
    <location>
        <begin position="171"/>
        <end position="291"/>
    </location>
</feature>
<accession>A0AAD2G660</accession>
<dbReference type="SUPFAM" id="SSF50729">
    <property type="entry name" value="PH domain-like"/>
    <property type="match status" value="5"/>
</dbReference>
<proteinExistence type="predicted"/>
<reference evidence="3" key="1">
    <citation type="submission" date="2023-08" db="EMBL/GenBank/DDBJ databases">
        <authorList>
            <person name="Audoor S."/>
            <person name="Bilcke G."/>
        </authorList>
    </citation>
    <scope>NUCLEOTIDE SEQUENCE</scope>
</reference>
<feature type="domain" description="Bacterial Pleckstrin homology" evidence="2">
    <location>
        <begin position="20"/>
        <end position="130"/>
    </location>
</feature>
<comment type="caution">
    <text evidence="3">The sequence shown here is derived from an EMBL/GenBank/DDBJ whole genome shotgun (WGS) entry which is preliminary data.</text>
</comment>
<evidence type="ECO:0000256" key="1">
    <source>
        <dbReference type="SAM" id="MobiDB-lite"/>
    </source>
</evidence>
<dbReference type="EMBL" id="CAKOGP040002180">
    <property type="protein sequence ID" value="CAJ1964335.1"/>
    <property type="molecule type" value="Genomic_DNA"/>
</dbReference>
<keyword evidence="4" id="KW-1185">Reference proteome</keyword>
<dbReference type="Pfam" id="PF08000">
    <property type="entry name" value="bPH_1"/>
    <property type="match status" value="5"/>
</dbReference>
<feature type="compositionally biased region" description="Polar residues" evidence="1">
    <location>
        <begin position="803"/>
        <end position="817"/>
    </location>
</feature>
<evidence type="ECO:0000313" key="4">
    <source>
        <dbReference type="Proteomes" id="UP001295423"/>
    </source>
</evidence>
<evidence type="ECO:0000259" key="2">
    <source>
        <dbReference type="Pfam" id="PF08000"/>
    </source>
</evidence>
<feature type="domain" description="Bacterial Pleckstrin homology" evidence="2">
    <location>
        <begin position="650"/>
        <end position="743"/>
    </location>
</feature>
<dbReference type="Gene3D" id="2.30.29.50">
    <property type="entry name" value="Bacterial Pleckstrin homology domain"/>
    <property type="match status" value="5"/>
</dbReference>
<evidence type="ECO:0000313" key="3">
    <source>
        <dbReference type="EMBL" id="CAJ1964335.1"/>
    </source>
</evidence>
<dbReference type="AlphaFoldDB" id="A0AAD2G660"/>
<dbReference type="PANTHER" id="PTHR35796">
    <property type="entry name" value="HYPOTHETICAL CYTOSOLIC PROTEIN"/>
    <property type="match status" value="1"/>
</dbReference>
<dbReference type="CDD" id="cd13225">
    <property type="entry name" value="PH-like_bacteria"/>
    <property type="match status" value="1"/>
</dbReference>
<sequence>MGVVYDFIFDNAYQQDAGEEERKVREKYPLLLHKDERVELAFRDRGGIGRDKEYFTSHRILIKDGKGVGSKRKNYQSIPYASIQAFKVETAGKFDGDVQVTVWSTGVPKASIDFATANVDIYQLQQFLNSKVMDFVVKAENPELQDKIDSTPPKMDQKESKAGKFWDLISDNAKQIDAMEAEEIFKTTMPVLLANERIELIFKSGRDYTALTNYRVLLVDVQGIYGMKIEFISILWSSIKAFSVQTAGAFMDRDVEMRLYTNILRMEYIEQDFRKTQCNLFAIQKAMCNHVLLGELGNVPAPFADLDLKESHVDQKGFWWFRDNQRPLDAVEMNRQYHQDPPLLMEREQVEMAFKGHRDITMFTNLRVIVIDPKGLVGKQVEYTSLPWRSIVAHSATSSGKYLDWDSEIGFYTEMAFYPGEAGGDDRPPVPPRPWKSFFELDFNKNLVDINALNYYMSRRLLLINKMEVGTPIPMSTGSNYSRPTSMFGKMLEYVGSDQSEIDASVVDQALHAGTPILLEDERVLLAFKAGRDMSLFTNLRIMTVDVQGLTGHKVEYTSIPYKSIRAWSVETAGHWDTDTKLNLYTKNRWHIAKVDMDFRTGRCDIAQINRFLSALIIGQPGDRKVDLGFKNYNSGSREANPIKASSFGILGNSWEIDKVEVENKLRTDPCLLLDEEKVLKAFQSGRDIDVYTNRRMIVVDTKGLTGKSVKYKSLPWKYVEGFEFETAGPLIDRDAEMYLYYQLSDVQFIGPPRSVTYLRTKQSLLVKNINIYEIGAIFVGLVLFNPDNEKYEDDPEFPMFEGQSNNAYGNTGNTYDNSRNAYSNNAAYETSGSAGYNAGTARSNAPAPSANSAPTTGYRPPS</sequence>
<dbReference type="PANTHER" id="PTHR35796:SF3">
    <property type="entry name" value="BHLH DOMAIN-CONTAINING PROTEIN"/>
    <property type="match status" value="1"/>
</dbReference>
<gene>
    <name evidence="3" type="ORF">CYCCA115_LOCUS20581</name>
</gene>
<organism evidence="3 4">
    <name type="scientific">Cylindrotheca closterium</name>
    <dbReference type="NCBI Taxonomy" id="2856"/>
    <lineage>
        <taxon>Eukaryota</taxon>
        <taxon>Sar</taxon>
        <taxon>Stramenopiles</taxon>
        <taxon>Ochrophyta</taxon>
        <taxon>Bacillariophyta</taxon>
        <taxon>Bacillariophyceae</taxon>
        <taxon>Bacillariophycidae</taxon>
        <taxon>Bacillariales</taxon>
        <taxon>Bacillariaceae</taxon>
        <taxon>Cylindrotheca</taxon>
    </lineage>
</organism>
<protein>
    <recommendedName>
        <fullName evidence="2">Bacterial Pleckstrin homology domain-containing protein</fullName>
    </recommendedName>
</protein>
<dbReference type="Proteomes" id="UP001295423">
    <property type="component" value="Unassembled WGS sequence"/>
</dbReference>
<name>A0AAD2G660_9STRA</name>
<dbReference type="InterPro" id="IPR012544">
    <property type="entry name" value="PHb"/>
</dbReference>